<protein>
    <submittedName>
        <fullName evidence="2">Uncharacterized protein</fullName>
    </submittedName>
</protein>
<evidence type="ECO:0000256" key="1">
    <source>
        <dbReference type="PROSITE-ProRule" id="PRU00023"/>
    </source>
</evidence>
<dbReference type="EMBL" id="SGPL01000527">
    <property type="protein sequence ID" value="THH11183.1"/>
    <property type="molecule type" value="Genomic_DNA"/>
</dbReference>
<keyword evidence="1" id="KW-0040">ANK repeat</keyword>
<name>A0A4V3XDV2_9AGAM</name>
<evidence type="ECO:0000313" key="3">
    <source>
        <dbReference type="Proteomes" id="UP000310158"/>
    </source>
</evidence>
<dbReference type="OrthoDB" id="6781668at2759"/>
<dbReference type="PROSITE" id="PS50088">
    <property type="entry name" value="ANK_REPEAT"/>
    <property type="match status" value="1"/>
</dbReference>
<sequence>MQWAARGGYLYVIQLLIAYNADPNIKDSQGYNTLHLVTHSSTIAPLFTSFTSPLALMSATPGAYLGSTPRRCTLCRSVTQAQRKYECEG</sequence>
<accession>A0A4V3XDV2</accession>
<dbReference type="Pfam" id="PF00023">
    <property type="entry name" value="Ank"/>
    <property type="match status" value="1"/>
</dbReference>
<dbReference type="InterPro" id="IPR002110">
    <property type="entry name" value="Ankyrin_rpt"/>
</dbReference>
<dbReference type="SUPFAM" id="SSF48403">
    <property type="entry name" value="Ankyrin repeat"/>
    <property type="match status" value="1"/>
</dbReference>
<gene>
    <name evidence="2" type="ORF">EW146_g8126</name>
</gene>
<keyword evidence="3" id="KW-1185">Reference proteome</keyword>
<organism evidence="2 3">
    <name type="scientific">Bondarzewia mesenterica</name>
    <dbReference type="NCBI Taxonomy" id="1095465"/>
    <lineage>
        <taxon>Eukaryota</taxon>
        <taxon>Fungi</taxon>
        <taxon>Dikarya</taxon>
        <taxon>Basidiomycota</taxon>
        <taxon>Agaricomycotina</taxon>
        <taxon>Agaricomycetes</taxon>
        <taxon>Russulales</taxon>
        <taxon>Bondarzewiaceae</taxon>
        <taxon>Bondarzewia</taxon>
    </lineage>
</organism>
<feature type="repeat" description="ANK" evidence="1">
    <location>
        <begin position="1"/>
        <end position="28"/>
    </location>
</feature>
<dbReference type="InterPro" id="IPR036770">
    <property type="entry name" value="Ankyrin_rpt-contain_sf"/>
</dbReference>
<evidence type="ECO:0000313" key="2">
    <source>
        <dbReference type="EMBL" id="THH11183.1"/>
    </source>
</evidence>
<dbReference type="Proteomes" id="UP000310158">
    <property type="component" value="Unassembled WGS sequence"/>
</dbReference>
<dbReference type="Gene3D" id="1.25.40.20">
    <property type="entry name" value="Ankyrin repeat-containing domain"/>
    <property type="match status" value="1"/>
</dbReference>
<dbReference type="AlphaFoldDB" id="A0A4V3XDV2"/>
<reference evidence="2 3" key="1">
    <citation type="submission" date="2019-02" db="EMBL/GenBank/DDBJ databases">
        <title>Genome sequencing of the rare red list fungi Bondarzewia mesenterica.</title>
        <authorList>
            <person name="Buettner E."/>
            <person name="Kellner H."/>
        </authorList>
    </citation>
    <scope>NUCLEOTIDE SEQUENCE [LARGE SCALE GENOMIC DNA]</scope>
    <source>
        <strain evidence="2 3">DSM 108281</strain>
    </source>
</reference>
<proteinExistence type="predicted"/>
<comment type="caution">
    <text evidence="2">The sequence shown here is derived from an EMBL/GenBank/DDBJ whole genome shotgun (WGS) entry which is preliminary data.</text>
</comment>